<evidence type="ECO:0000313" key="16">
    <source>
        <dbReference type="Proteomes" id="UP001454036"/>
    </source>
</evidence>
<dbReference type="InterPro" id="IPR044286">
    <property type="entry name" value="SINL_plant"/>
</dbReference>
<dbReference type="PANTHER" id="PTHR46632:SF16">
    <property type="entry name" value="E3 UBIQUITIN-PROTEIN LIGASE SINA-LIKE 10"/>
    <property type="match status" value="1"/>
</dbReference>
<evidence type="ECO:0000256" key="8">
    <source>
        <dbReference type="ARBA" id="ARBA00022786"/>
    </source>
</evidence>
<evidence type="ECO:0000256" key="5">
    <source>
        <dbReference type="ARBA" id="ARBA00022679"/>
    </source>
</evidence>
<dbReference type="InterPro" id="IPR013010">
    <property type="entry name" value="Znf_SIAH"/>
</dbReference>
<evidence type="ECO:0000256" key="1">
    <source>
        <dbReference type="ARBA" id="ARBA00000900"/>
    </source>
</evidence>
<comment type="similarity">
    <text evidence="3">Belongs to the SINA (Seven in absentia) family.</text>
</comment>
<organism evidence="15 16">
    <name type="scientific">Lithospermum erythrorhizon</name>
    <name type="common">Purple gromwell</name>
    <name type="synonym">Lithospermum officinale var. erythrorhizon</name>
    <dbReference type="NCBI Taxonomy" id="34254"/>
    <lineage>
        <taxon>Eukaryota</taxon>
        <taxon>Viridiplantae</taxon>
        <taxon>Streptophyta</taxon>
        <taxon>Embryophyta</taxon>
        <taxon>Tracheophyta</taxon>
        <taxon>Spermatophyta</taxon>
        <taxon>Magnoliopsida</taxon>
        <taxon>eudicotyledons</taxon>
        <taxon>Gunneridae</taxon>
        <taxon>Pentapetalae</taxon>
        <taxon>asterids</taxon>
        <taxon>lamiids</taxon>
        <taxon>Boraginales</taxon>
        <taxon>Boraginaceae</taxon>
        <taxon>Boraginoideae</taxon>
        <taxon>Lithospermeae</taxon>
        <taxon>Lithospermum</taxon>
    </lineage>
</organism>
<reference evidence="15 16" key="1">
    <citation type="submission" date="2024-01" db="EMBL/GenBank/DDBJ databases">
        <title>The complete chloroplast genome sequence of Lithospermum erythrorhizon: insights into the phylogenetic relationship among Boraginaceae species and the maternal lineages of purple gromwells.</title>
        <authorList>
            <person name="Okada T."/>
            <person name="Watanabe K."/>
        </authorList>
    </citation>
    <scope>NUCLEOTIDE SEQUENCE [LARGE SCALE GENOMIC DNA]</scope>
</reference>
<sequence length="332" mass="37168">MRFSVGTDDDVDDFAEGSNSQPPPPKKPKIQLSTPITSSATSHDNNNNNNNLSHDIIIREKKDEYDHVNNLIDTKDYTEKDDNPLVWVSLTDPDVLDCPVCRESLTIPVFQCENGHVACASCCIKINNKCPCCAFPIGYNRCRAIEKVIESVRISCENFGFGCKERIIYSQKYEHENACIYAPCACPIGNCNFEVPVKSLYAHLNGFHANSEDHFQFNCPFTVCLGRDQGNLVIQEQADGTIFILNHSYEFIGHAFDVVCVGSSPSKKRFYYDILVCDGDSKLKLQSSVGAISNAKNCTHRKRLLVPNDFVGSSNFIKLELCIWRDSDPNIS</sequence>
<evidence type="ECO:0000313" key="15">
    <source>
        <dbReference type="EMBL" id="GAA0146363.1"/>
    </source>
</evidence>
<feature type="compositionally biased region" description="Polar residues" evidence="12">
    <location>
        <begin position="31"/>
        <end position="44"/>
    </location>
</feature>
<keyword evidence="5" id="KW-0808">Transferase</keyword>
<dbReference type="Proteomes" id="UP001454036">
    <property type="component" value="Unassembled WGS sequence"/>
</dbReference>
<dbReference type="GO" id="GO:0061630">
    <property type="term" value="F:ubiquitin protein ligase activity"/>
    <property type="evidence" value="ECO:0007669"/>
    <property type="project" value="UniProtKB-EC"/>
</dbReference>
<name>A0AAV3P561_LITER</name>
<comment type="caution">
    <text evidence="15">The sequence shown here is derived from an EMBL/GenBank/DDBJ whole genome shotgun (WGS) entry which is preliminary data.</text>
</comment>
<comment type="pathway">
    <text evidence="2">Protein modification; protein ubiquitination.</text>
</comment>
<dbReference type="InterPro" id="IPR049548">
    <property type="entry name" value="Sina-like_RING"/>
</dbReference>
<keyword evidence="6" id="KW-0479">Metal-binding</keyword>
<evidence type="ECO:0000259" key="14">
    <source>
        <dbReference type="PROSITE" id="PS51081"/>
    </source>
</evidence>
<comment type="catalytic activity">
    <reaction evidence="1">
        <text>S-ubiquitinyl-[E2 ubiquitin-conjugating enzyme]-L-cysteine + [acceptor protein]-L-lysine = [E2 ubiquitin-conjugating enzyme]-L-cysteine + N(6)-ubiquitinyl-[acceptor protein]-L-lysine.</text>
        <dbReference type="EC" id="2.3.2.27"/>
    </reaction>
</comment>
<evidence type="ECO:0000256" key="10">
    <source>
        <dbReference type="ARBA" id="ARBA00024004"/>
    </source>
</evidence>
<dbReference type="CDD" id="cd16571">
    <property type="entry name" value="RING-HC_SIAHs"/>
    <property type="match status" value="1"/>
</dbReference>
<dbReference type="Pfam" id="PF21362">
    <property type="entry name" value="Sina_RING"/>
    <property type="match status" value="1"/>
</dbReference>
<evidence type="ECO:0000256" key="11">
    <source>
        <dbReference type="PROSITE-ProRule" id="PRU00455"/>
    </source>
</evidence>
<evidence type="ECO:0000256" key="4">
    <source>
        <dbReference type="ARBA" id="ARBA00012483"/>
    </source>
</evidence>
<keyword evidence="15" id="KW-0436">Ligase</keyword>
<gene>
    <name evidence="15" type="ORF">LIER_06341</name>
</gene>
<dbReference type="Pfam" id="PF21361">
    <property type="entry name" value="Sina_ZnF"/>
    <property type="match status" value="1"/>
</dbReference>
<evidence type="ECO:0000259" key="13">
    <source>
        <dbReference type="PROSITE" id="PS50089"/>
    </source>
</evidence>
<dbReference type="PROSITE" id="PS50089">
    <property type="entry name" value="ZF_RING_2"/>
    <property type="match status" value="1"/>
</dbReference>
<keyword evidence="9" id="KW-0862">Zinc</keyword>
<evidence type="ECO:0000256" key="7">
    <source>
        <dbReference type="ARBA" id="ARBA00022771"/>
    </source>
</evidence>
<dbReference type="GO" id="GO:0008270">
    <property type="term" value="F:zinc ion binding"/>
    <property type="evidence" value="ECO:0007669"/>
    <property type="project" value="UniProtKB-KW"/>
</dbReference>
<feature type="region of interest" description="Disordered" evidence="12">
    <location>
        <begin position="1"/>
        <end position="52"/>
    </location>
</feature>
<keyword evidence="7 11" id="KW-0863">Zinc-finger</keyword>
<evidence type="ECO:0000256" key="12">
    <source>
        <dbReference type="SAM" id="MobiDB-lite"/>
    </source>
</evidence>
<dbReference type="EMBL" id="BAABME010000918">
    <property type="protein sequence ID" value="GAA0146363.1"/>
    <property type="molecule type" value="Genomic_DNA"/>
</dbReference>
<comment type="function">
    <text evidence="10">E3 ubiquitin-protein ligase that mediates ubiquitination and subsequent proteasomal degradation of target proteins. E3 ubiquitin ligases accept ubiquitin from an E2 ubiquitin-conjugating enzyme in the form of a thioester and then directly transfers the ubiquitin to targeted substrates. It probably triggers the ubiquitin-mediated degradation of different substrates.</text>
</comment>
<feature type="domain" description="RING-type" evidence="13">
    <location>
        <begin position="98"/>
        <end position="133"/>
    </location>
</feature>
<accession>A0AAV3P561</accession>
<evidence type="ECO:0000256" key="9">
    <source>
        <dbReference type="ARBA" id="ARBA00022833"/>
    </source>
</evidence>
<dbReference type="PANTHER" id="PTHR46632">
    <property type="entry name" value="E3 UBIQUITIN-PROTEIN LIGASE SINA-LIKE 4"/>
    <property type="match status" value="1"/>
</dbReference>
<keyword evidence="8" id="KW-0833">Ubl conjugation pathway</keyword>
<evidence type="ECO:0000256" key="3">
    <source>
        <dbReference type="ARBA" id="ARBA00009119"/>
    </source>
</evidence>
<dbReference type="PROSITE" id="PS51081">
    <property type="entry name" value="ZF_SIAH"/>
    <property type="match status" value="1"/>
</dbReference>
<keyword evidence="16" id="KW-1185">Reference proteome</keyword>
<feature type="domain" description="SIAH-type" evidence="14">
    <location>
        <begin position="151"/>
        <end position="209"/>
    </location>
</feature>
<protein>
    <recommendedName>
        <fullName evidence="4">RING-type E3 ubiquitin transferase</fullName>
        <ecNumber evidence="4">2.3.2.27</ecNumber>
    </recommendedName>
</protein>
<dbReference type="InterPro" id="IPR013083">
    <property type="entry name" value="Znf_RING/FYVE/PHD"/>
</dbReference>
<dbReference type="Gene3D" id="3.30.40.10">
    <property type="entry name" value="Zinc/RING finger domain, C3HC4 (zinc finger)"/>
    <property type="match status" value="1"/>
</dbReference>
<proteinExistence type="inferred from homology"/>
<dbReference type="SUPFAM" id="SSF49599">
    <property type="entry name" value="TRAF domain-like"/>
    <property type="match status" value="1"/>
</dbReference>
<dbReference type="GO" id="GO:0016874">
    <property type="term" value="F:ligase activity"/>
    <property type="evidence" value="ECO:0007669"/>
    <property type="project" value="UniProtKB-KW"/>
</dbReference>
<dbReference type="EC" id="2.3.2.27" evidence="4"/>
<evidence type="ECO:0000256" key="2">
    <source>
        <dbReference type="ARBA" id="ARBA00004906"/>
    </source>
</evidence>
<dbReference type="InterPro" id="IPR001841">
    <property type="entry name" value="Znf_RING"/>
</dbReference>
<dbReference type="AlphaFoldDB" id="A0AAV3P561"/>
<evidence type="ECO:0000256" key="6">
    <source>
        <dbReference type="ARBA" id="ARBA00022723"/>
    </source>
</evidence>